<evidence type="ECO:0000313" key="1">
    <source>
        <dbReference type="EMBL" id="SFW27385.1"/>
    </source>
</evidence>
<reference evidence="2" key="1">
    <citation type="submission" date="2016-11" db="EMBL/GenBank/DDBJ databases">
        <authorList>
            <person name="Varghese N."/>
            <person name="Submissions S."/>
        </authorList>
    </citation>
    <scope>NUCLEOTIDE SEQUENCE [LARGE SCALE GENOMIC DNA]</scope>
    <source>
        <strain evidence="2">DSM 24786</strain>
    </source>
</reference>
<dbReference type="AlphaFoldDB" id="A0A1K1MWD4"/>
<evidence type="ECO:0008006" key="3">
    <source>
        <dbReference type="Google" id="ProtNLM"/>
    </source>
</evidence>
<evidence type="ECO:0000313" key="2">
    <source>
        <dbReference type="Proteomes" id="UP000183257"/>
    </source>
</evidence>
<proteinExistence type="predicted"/>
<protein>
    <recommendedName>
        <fullName evidence="3">DUF4249 domain-containing protein</fullName>
    </recommendedName>
</protein>
<sequence length="271" mass="30583">MKKILYYIPLLLFICSCEDVIDLELESSKPRLVIDAQFSVYTTETPVRTNGLIKLSLTTDFFSTEQSPVTNATVSITDLNSGTVYPFTSNGTAGYYQSLTTTFTPEFNTRYKLDINYDNEDYTSETTLIPTVPIDNVEQGDGILFDEDDTELIVSFTDNVNRDDFYIFDLDFGEFLTTSDEFFQGETFKFSYYYDDLSSGKEVVVKINGADEQFFNYMDLILAQSGESPGGPFQPAPSTIRGNIINSTNADNYALGYFSISETYEYTITIN</sequence>
<organism evidence="1 2">
    <name type="scientific">Cellulophaga fucicola</name>
    <dbReference type="NCBI Taxonomy" id="76595"/>
    <lineage>
        <taxon>Bacteria</taxon>
        <taxon>Pseudomonadati</taxon>
        <taxon>Bacteroidota</taxon>
        <taxon>Flavobacteriia</taxon>
        <taxon>Flavobacteriales</taxon>
        <taxon>Flavobacteriaceae</taxon>
        <taxon>Cellulophaga</taxon>
    </lineage>
</organism>
<dbReference type="OrthoDB" id="1430047at2"/>
<name>A0A1K1MWD4_9FLAO</name>
<dbReference type="Pfam" id="PF14054">
    <property type="entry name" value="DUF4249"/>
    <property type="match status" value="1"/>
</dbReference>
<dbReference type="Proteomes" id="UP000183257">
    <property type="component" value="Unassembled WGS sequence"/>
</dbReference>
<keyword evidence="2" id="KW-1185">Reference proteome</keyword>
<dbReference type="RefSeq" id="WP_072302623.1">
    <property type="nucleotide sequence ID" value="NZ_FPIY01000001.1"/>
</dbReference>
<gene>
    <name evidence="1" type="ORF">SAMN05660313_00980</name>
</gene>
<dbReference type="STRING" id="76595.SAMN05660313_00980"/>
<accession>A0A1K1MWD4</accession>
<dbReference type="InterPro" id="IPR025345">
    <property type="entry name" value="DUF4249"/>
</dbReference>
<dbReference type="PROSITE" id="PS51257">
    <property type="entry name" value="PROKAR_LIPOPROTEIN"/>
    <property type="match status" value="1"/>
</dbReference>
<dbReference type="EMBL" id="FPIY01000001">
    <property type="protein sequence ID" value="SFW27385.1"/>
    <property type="molecule type" value="Genomic_DNA"/>
</dbReference>